<dbReference type="InterPro" id="IPR001362">
    <property type="entry name" value="Glyco_hydro_32"/>
</dbReference>
<dbReference type="Gene3D" id="2.115.10.20">
    <property type="entry name" value="Glycosyl hydrolase domain, family 43"/>
    <property type="match status" value="1"/>
</dbReference>
<proteinExistence type="inferred from homology"/>
<dbReference type="CDD" id="cd08995">
    <property type="entry name" value="GH32_EcAec43-like"/>
    <property type="match status" value="1"/>
</dbReference>
<organism evidence="6 7">
    <name type="scientific">Arthrobacter terricola</name>
    <dbReference type="NCBI Taxonomy" id="2547396"/>
    <lineage>
        <taxon>Bacteria</taxon>
        <taxon>Bacillati</taxon>
        <taxon>Actinomycetota</taxon>
        <taxon>Actinomycetes</taxon>
        <taxon>Micrococcales</taxon>
        <taxon>Micrococcaceae</taxon>
        <taxon>Arthrobacter</taxon>
    </lineage>
</organism>
<dbReference type="PANTHER" id="PTHR43101:SF1">
    <property type="entry name" value="BETA-FRUCTOSIDASE"/>
    <property type="match status" value="1"/>
</dbReference>
<keyword evidence="3 6" id="KW-0378">Hydrolase</keyword>
<sequence length="492" mass="54960">MTSESTHFRPAAGYVGDVIPFEHDGVAWLFYLLDERPDAAPTEREAGMPWATVTTSDFARFEDRGVVLPSGGRAASDFDCYTGSVVTDDDGQLHLFYTGHNPRIRVQQDGSQVDAQVVCHATSDDDPAQWSKHPEWDFGAPEGYAPGDWRDPFVFRTRPGEPWQMLLAARRLDAPYRRSGLVARLVSEDLVHWREAEPLWEPHRFITQECPDVFQWGKWWYLVYSEFSDSFCTRYRIADSPEGPWRAPADDSVDGRAFYAAKTVELDGGRYFVGWIATKAGERDGSPWQWAGTMSVLQARQRPDGSLAFDLPTSVKDLYSQSTDIAGDLSPTDGSHARPGAGAADRYKAWLGPLLPTETLILAEFDIHPGSQACGVLLRASDDGEQGYALRLEPQRNRLVLDRWPRGRTGDEQWQIEGDVPHAVELERPVQLAPGLHRIEIHLDSDICVAVVDGEVALSARLYDRTSGRIGVFAQDGGFDLARLELRERALA</sequence>
<dbReference type="Proteomes" id="UP000295511">
    <property type="component" value="Unassembled WGS sequence"/>
</dbReference>
<dbReference type="InterPro" id="IPR051214">
    <property type="entry name" value="GH32_Enzymes"/>
</dbReference>
<dbReference type="RefSeq" id="WP_133203756.1">
    <property type="nucleotide sequence ID" value="NZ_SMRU01000008.1"/>
</dbReference>
<evidence type="ECO:0000313" key="6">
    <source>
        <dbReference type="EMBL" id="TDF97348.1"/>
    </source>
</evidence>
<evidence type="ECO:0000256" key="2">
    <source>
        <dbReference type="ARBA" id="ARBA00012758"/>
    </source>
</evidence>
<feature type="domain" description="Glycosyl hydrolase family 32 N-terminal" evidence="5">
    <location>
        <begin position="7"/>
        <end position="297"/>
    </location>
</feature>
<keyword evidence="7" id="KW-1185">Reference proteome</keyword>
<evidence type="ECO:0000256" key="4">
    <source>
        <dbReference type="ARBA" id="ARBA00023295"/>
    </source>
</evidence>
<gene>
    <name evidence="6" type="ORF">E1809_08285</name>
</gene>
<accession>A0A4R5KQS9</accession>
<dbReference type="GO" id="GO:0004564">
    <property type="term" value="F:beta-fructofuranosidase activity"/>
    <property type="evidence" value="ECO:0007669"/>
    <property type="project" value="UniProtKB-EC"/>
</dbReference>
<name>A0A4R5KQS9_9MICC</name>
<keyword evidence="4" id="KW-0326">Glycosidase</keyword>
<dbReference type="OrthoDB" id="9759709at2"/>
<reference evidence="6 7" key="1">
    <citation type="submission" date="2019-03" db="EMBL/GenBank/DDBJ databases">
        <title>Whole genome sequence of Arthrobacter sp JH1-1.</title>
        <authorList>
            <person name="Trinh H.N."/>
        </authorList>
    </citation>
    <scope>NUCLEOTIDE SEQUENCE [LARGE SCALE GENOMIC DNA]</scope>
    <source>
        <strain evidence="6 7">JH1-1</strain>
    </source>
</reference>
<dbReference type="InterPro" id="IPR013148">
    <property type="entry name" value="Glyco_hydro_32_N"/>
</dbReference>
<evidence type="ECO:0000259" key="5">
    <source>
        <dbReference type="Pfam" id="PF00251"/>
    </source>
</evidence>
<comment type="similarity">
    <text evidence="1">Belongs to the glycosyl hydrolase 32 family.</text>
</comment>
<dbReference type="GO" id="GO:0005975">
    <property type="term" value="P:carbohydrate metabolic process"/>
    <property type="evidence" value="ECO:0007669"/>
    <property type="project" value="InterPro"/>
</dbReference>
<dbReference type="Gene3D" id="2.60.120.560">
    <property type="entry name" value="Exo-inulinase, domain 1"/>
    <property type="match status" value="1"/>
</dbReference>
<evidence type="ECO:0000256" key="3">
    <source>
        <dbReference type="ARBA" id="ARBA00022801"/>
    </source>
</evidence>
<dbReference type="InterPro" id="IPR023296">
    <property type="entry name" value="Glyco_hydro_beta-prop_sf"/>
</dbReference>
<dbReference type="AlphaFoldDB" id="A0A4R5KQS9"/>
<dbReference type="SUPFAM" id="SSF75005">
    <property type="entry name" value="Arabinanase/levansucrase/invertase"/>
    <property type="match status" value="1"/>
</dbReference>
<dbReference type="EMBL" id="SMRU01000008">
    <property type="protein sequence ID" value="TDF97348.1"/>
    <property type="molecule type" value="Genomic_DNA"/>
</dbReference>
<comment type="caution">
    <text evidence="6">The sequence shown here is derived from an EMBL/GenBank/DDBJ whole genome shotgun (WGS) entry which is preliminary data.</text>
</comment>
<dbReference type="SMART" id="SM00640">
    <property type="entry name" value="Glyco_32"/>
    <property type="match status" value="1"/>
</dbReference>
<dbReference type="PANTHER" id="PTHR43101">
    <property type="entry name" value="BETA-FRUCTOSIDASE"/>
    <property type="match status" value="1"/>
</dbReference>
<dbReference type="Pfam" id="PF00251">
    <property type="entry name" value="Glyco_hydro_32N"/>
    <property type="match status" value="1"/>
</dbReference>
<dbReference type="EC" id="3.2.1.26" evidence="2"/>
<evidence type="ECO:0000256" key="1">
    <source>
        <dbReference type="ARBA" id="ARBA00009902"/>
    </source>
</evidence>
<evidence type="ECO:0000313" key="7">
    <source>
        <dbReference type="Proteomes" id="UP000295511"/>
    </source>
</evidence>
<protein>
    <recommendedName>
        <fullName evidence="2">beta-fructofuranosidase</fullName>
        <ecNumber evidence="2">3.2.1.26</ecNumber>
    </recommendedName>
</protein>